<evidence type="ECO:0000256" key="6">
    <source>
        <dbReference type="ARBA" id="ARBA00023145"/>
    </source>
</evidence>
<evidence type="ECO:0000256" key="4">
    <source>
        <dbReference type="ARBA" id="ARBA00023066"/>
    </source>
</evidence>
<dbReference type="EMBL" id="PFLH01000050">
    <property type="protein sequence ID" value="PIY70968.1"/>
    <property type="molecule type" value="Genomic_DNA"/>
</dbReference>
<evidence type="ECO:0000256" key="3">
    <source>
        <dbReference type="ARBA" id="ARBA00022813"/>
    </source>
</evidence>
<keyword evidence="9" id="KW-0670">Pyruvate</keyword>
<sequence length="135" mass="15598">MTKELEQKDASYIAEYETKNPWGLTVSVDLKNCNIDKMVDVEYIKQFVKDLCELIDMKRFGDTTIVNFGTDKRVSGFSMIQLIETSLISAHFANASKVIYLDVFSCKAFPPYKVAEFAKEKFEASEYKVNINFRY</sequence>
<name>A0A2M7QG24_9BACT</name>
<dbReference type="GO" id="GO:0005829">
    <property type="term" value="C:cytosol"/>
    <property type="evidence" value="ECO:0007669"/>
    <property type="project" value="TreeGrafter"/>
</dbReference>
<evidence type="ECO:0000256" key="7">
    <source>
        <dbReference type="ARBA" id="ARBA00023239"/>
    </source>
</evidence>
<evidence type="ECO:0000256" key="2">
    <source>
        <dbReference type="ARBA" id="ARBA00022793"/>
    </source>
</evidence>
<dbReference type="InterPro" id="IPR003826">
    <property type="entry name" value="AdoMetDC_fam_prok"/>
</dbReference>
<gene>
    <name evidence="10" type="ORF">COY88_02810</name>
</gene>
<dbReference type="Proteomes" id="UP000230344">
    <property type="component" value="Unassembled WGS sequence"/>
</dbReference>
<reference evidence="11" key="1">
    <citation type="submission" date="2017-09" db="EMBL/GenBank/DDBJ databases">
        <title>Depth-based differentiation of microbial function through sediment-hosted aquifers and enrichment of novel symbionts in the deep terrestrial subsurface.</title>
        <authorList>
            <person name="Probst A.J."/>
            <person name="Ladd B."/>
            <person name="Jarett J.K."/>
            <person name="Geller-Mcgrath D.E."/>
            <person name="Sieber C.M.K."/>
            <person name="Emerson J.B."/>
            <person name="Anantharaman K."/>
            <person name="Thomas B.C."/>
            <person name="Malmstrom R."/>
            <person name="Stieglmeier M."/>
            <person name="Klingl A."/>
            <person name="Woyke T."/>
            <person name="Ryan C.M."/>
            <person name="Banfield J.F."/>
        </authorList>
    </citation>
    <scope>NUCLEOTIDE SEQUENCE [LARGE SCALE GENOMIC DNA]</scope>
</reference>
<dbReference type="SUPFAM" id="SSF56276">
    <property type="entry name" value="S-adenosylmethionine decarboxylase"/>
    <property type="match status" value="1"/>
</dbReference>
<keyword evidence="5" id="KW-0620">Polyamine biosynthesis</keyword>
<evidence type="ECO:0000313" key="10">
    <source>
        <dbReference type="EMBL" id="PIY70968.1"/>
    </source>
</evidence>
<dbReference type="PANTHER" id="PTHR33866:SF2">
    <property type="entry name" value="S-ADENOSYLMETHIONINE DECARBOXYLASE PROENZYME"/>
    <property type="match status" value="1"/>
</dbReference>
<evidence type="ECO:0000256" key="5">
    <source>
        <dbReference type="ARBA" id="ARBA00023115"/>
    </source>
</evidence>
<evidence type="ECO:0000256" key="9">
    <source>
        <dbReference type="ARBA" id="ARBA00023317"/>
    </source>
</evidence>
<comment type="caution">
    <text evidence="10">The sequence shown here is derived from an EMBL/GenBank/DDBJ whole genome shotgun (WGS) entry which is preliminary data.</text>
</comment>
<dbReference type="AlphaFoldDB" id="A0A2M7QG24"/>
<dbReference type="InterPro" id="IPR016067">
    <property type="entry name" value="S-AdoMet_deCO2ase_core"/>
</dbReference>
<keyword evidence="8" id="KW-0704">Schiff base</keyword>
<keyword evidence="4" id="KW-0745">Spermidine biosynthesis</keyword>
<keyword evidence="6" id="KW-0865">Zymogen</keyword>
<evidence type="ECO:0000256" key="8">
    <source>
        <dbReference type="ARBA" id="ARBA00023270"/>
    </source>
</evidence>
<comment type="cofactor">
    <cofactor evidence="1">
        <name>pyruvate</name>
        <dbReference type="ChEBI" id="CHEBI:15361"/>
    </cofactor>
</comment>
<proteinExistence type="predicted"/>
<dbReference type="Gene3D" id="3.60.90.10">
    <property type="entry name" value="S-adenosylmethionine decarboxylase"/>
    <property type="match status" value="1"/>
</dbReference>
<organism evidence="10 11">
    <name type="scientific">Candidatus Roizmanbacteria bacterium CG_4_10_14_0_8_um_filter_35_28</name>
    <dbReference type="NCBI Taxonomy" id="1974827"/>
    <lineage>
        <taxon>Bacteria</taxon>
        <taxon>Candidatus Roizmaniibacteriota</taxon>
    </lineage>
</organism>
<protein>
    <submittedName>
        <fullName evidence="10">S-adenosylmethionine decarboxylase</fullName>
    </submittedName>
</protein>
<dbReference type="GO" id="GO:0004014">
    <property type="term" value="F:adenosylmethionine decarboxylase activity"/>
    <property type="evidence" value="ECO:0007669"/>
    <property type="project" value="InterPro"/>
</dbReference>
<keyword evidence="2" id="KW-0210">Decarboxylase</keyword>
<evidence type="ECO:0000256" key="1">
    <source>
        <dbReference type="ARBA" id="ARBA00001928"/>
    </source>
</evidence>
<accession>A0A2M7QG24</accession>
<keyword evidence="7" id="KW-0456">Lyase</keyword>
<dbReference type="GO" id="GO:0008295">
    <property type="term" value="P:spermidine biosynthetic process"/>
    <property type="evidence" value="ECO:0007669"/>
    <property type="project" value="UniProtKB-KW"/>
</dbReference>
<keyword evidence="3" id="KW-0068">Autocatalytic cleavage</keyword>
<evidence type="ECO:0000313" key="11">
    <source>
        <dbReference type="Proteomes" id="UP000230344"/>
    </source>
</evidence>
<dbReference type="PANTHER" id="PTHR33866">
    <property type="entry name" value="S-ADENOSYLMETHIONINE DECARBOXYLASE PROENZYME"/>
    <property type="match status" value="1"/>
</dbReference>
<dbReference type="Pfam" id="PF02675">
    <property type="entry name" value="AdoMet_dc"/>
    <property type="match status" value="1"/>
</dbReference>